<reference evidence="1 2" key="1">
    <citation type="journal article" date="2018" name="BMC Genomics">
        <title>Comparative genome analyses reveal sequence features reflecting distinct modes of host-adaptation between dicot and monocot powdery mildew.</title>
        <authorList>
            <person name="Wu Y."/>
            <person name="Ma X."/>
            <person name="Pan Z."/>
            <person name="Kale S.D."/>
            <person name="Song Y."/>
            <person name="King H."/>
            <person name="Zhang Q."/>
            <person name="Presley C."/>
            <person name="Deng X."/>
            <person name="Wei C.I."/>
            <person name="Xiao S."/>
        </authorList>
    </citation>
    <scope>NUCLEOTIDE SEQUENCE [LARGE SCALE GENOMIC DNA]</scope>
    <source>
        <strain evidence="1">UMSG3</strain>
    </source>
</reference>
<accession>A0A420HWH4</accession>
<dbReference type="AlphaFoldDB" id="A0A420HWH4"/>
<gene>
    <name evidence="1" type="ORF">GcM3_153011</name>
</gene>
<proteinExistence type="predicted"/>
<comment type="caution">
    <text evidence="1">The sequence shown here is derived from an EMBL/GenBank/DDBJ whole genome shotgun (WGS) entry which is preliminary data.</text>
</comment>
<dbReference type="EMBL" id="MCBQ01015387">
    <property type="protein sequence ID" value="RKF61709.1"/>
    <property type="molecule type" value="Genomic_DNA"/>
</dbReference>
<name>A0A420HWH4_9PEZI</name>
<organism evidence="1 2">
    <name type="scientific">Golovinomyces cichoracearum</name>
    <dbReference type="NCBI Taxonomy" id="62708"/>
    <lineage>
        <taxon>Eukaryota</taxon>
        <taxon>Fungi</taxon>
        <taxon>Dikarya</taxon>
        <taxon>Ascomycota</taxon>
        <taxon>Pezizomycotina</taxon>
        <taxon>Leotiomycetes</taxon>
        <taxon>Erysiphales</taxon>
        <taxon>Erysiphaceae</taxon>
        <taxon>Golovinomyces</taxon>
    </lineage>
</organism>
<evidence type="ECO:0000313" key="1">
    <source>
        <dbReference type="EMBL" id="RKF61709.1"/>
    </source>
</evidence>
<evidence type="ECO:0000313" key="2">
    <source>
        <dbReference type="Proteomes" id="UP000283383"/>
    </source>
</evidence>
<keyword evidence="2" id="KW-1185">Reference proteome</keyword>
<sequence length="158" mass="17587">MKDVDQLRKEVRSTYLSQKVPESISTLNLKTSDVLEMSGRNATLQPIAELTHSDIPPTRPQTSINTKARTAQISIGKKVYSKEEQKRTSHKDTSQALLKSVEETKVPDASRASAQDIPYALNMKLLSIKLPAHLRLTTAEIMINNFKEGVIQTAGRMV</sequence>
<protein>
    <submittedName>
        <fullName evidence="1">Uncharacterized protein</fullName>
    </submittedName>
</protein>
<dbReference type="Proteomes" id="UP000283383">
    <property type="component" value="Unassembled WGS sequence"/>
</dbReference>